<dbReference type="PANTHER" id="PTHR42681:SF1">
    <property type="entry name" value="MALONYL-COA-ACYL CARRIER PROTEIN TRANSACYLASE, MITOCHONDRIAL"/>
    <property type="match status" value="1"/>
</dbReference>
<evidence type="ECO:0000256" key="2">
    <source>
        <dbReference type="ARBA" id="ARBA00023315"/>
    </source>
</evidence>
<evidence type="ECO:0000256" key="5">
    <source>
        <dbReference type="PIRSR" id="PIRSR000446-1"/>
    </source>
</evidence>
<dbReference type="InterPro" id="IPR050858">
    <property type="entry name" value="Mal-CoA-ACP_Trans/PKS_FabD"/>
</dbReference>
<dbReference type="InterPro" id="IPR001227">
    <property type="entry name" value="Ac_transferase_dom_sf"/>
</dbReference>
<comment type="catalytic activity">
    <reaction evidence="3 4">
        <text>holo-[ACP] + malonyl-CoA = malonyl-[ACP] + CoA</text>
        <dbReference type="Rhea" id="RHEA:41792"/>
        <dbReference type="Rhea" id="RHEA-COMP:9623"/>
        <dbReference type="Rhea" id="RHEA-COMP:9685"/>
        <dbReference type="ChEBI" id="CHEBI:57287"/>
        <dbReference type="ChEBI" id="CHEBI:57384"/>
        <dbReference type="ChEBI" id="CHEBI:64479"/>
        <dbReference type="ChEBI" id="CHEBI:78449"/>
        <dbReference type="EC" id="2.3.1.39"/>
    </reaction>
</comment>
<dbReference type="EC" id="2.3.1.39" evidence="4"/>
<comment type="caution">
    <text evidence="7">The sequence shown here is derived from an EMBL/GenBank/DDBJ whole genome shotgun (WGS) entry which is preliminary data.</text>
</comment>
<keyword evidence="8" id="KW-1185">Reference proteome</keyword>
<dbReference type="PANTHER" id="PTHR42681">
    <property type="entry name" value="MALONYL-COA-ACYL CARRIER PROTEIN TRANSACYLASE, MITOCHONDRIAL"/>
    <property type="match status" value="1"/>
</dbReference>
<evidence type="ECO:0000256" key="1">
    <source>
        <dbReference type="ARBA" id="ARBA00022679"/>
    </source>
</evidence>
<dbReference type="OrthoDB" id="9805460at2"/>
<dbReference type="PATRIC" id="fig|1423807.3.peg.1546"/>
<dbReference type="Proteomes" id="UP000051820">
    <property type="component" value="Unassembled WGS sequence"/>
</dbReference>
<keyword evidence="1 4" id="KW-0808">Transferase</keyword>
<evidence type="ECO:0000313" key="8">
    <source>
        <dbReference type="Proteomes" id="UP000051820"/>
    </source>
</evidence>
<dbReference type="InterPro" id="IPR016035">
    <property type="entry name" value="Acyl_Trfase/lysoPLipase"/>
</dbReference>
<dbReference type="PIRSF" id="PIRSF000446">
    <property type="entry name" value="Mct"/>
    <property type="match status" value="1"/>
</dbReference>
<dbReference type="GO" id="GO:0004314">
    <property type="term" value="F:[acyl-carrier-protein] S-malonyltransferase activity"/>
    <property type="evidence" value="ECO:0007669"/>
    <property type="project" value="UniProtKB-EC"/>
</dbReference>
<dbReference type="InterPro" id="IPR024925">
    <property type="entry name" value="Malonyl_CoA-ACP_transAc"/>
</dbReference>
<reference evidence="7 8" key="1">
    <citation type="journal article" date="2015" name="Genome Announc.">
        <title>Expanding the biotechnology potential of lactobacilli through comparative genomics of 213 strains and associated genera.</title>
        <authorList>
            <person name="Sun Z."/>
            <person name="Harris H.M."/>
            <person name="McCann A."/>
            <person name="Guo C."/>
            <person name="Argimon S."/>
            <person name="Zhang W."/>
            <person name="Yang X."/>
            <person name="Jeffery I.B."/>
            <person name="Cooney J.C."/>
            <person name="Kagawa T.F."/>
            <person name="Liu W."/>
            <person name="Song Y."/>
            <person name="Salvetti E."/>
            <person name="Wrobel A."/>
            <person name="Rasinkangas P."/>
            <person name="Parkhill J."/>
            <person name="Rea M.C."/>
            <person name="O'Sullivan O."/>
            <person name="Ritari J."/>
            <person name="Douillard F.P."/>
            <person name="Paul Ross R."/>
            <person name="Yang R."/>
            <person name="Briner A.E."/>
            <person name="Felis G.E."/>
            <person name="de Vos W.M."/>
            <person name="Barrangou R."/>
            <person name="Klaenhammer T.R."/>
            <person name="Caufield P.W."/>
            <person name="Cui Y."/>
            <person name="Zhang H."/>
            <person name="O'Toole P.W."/>
        </authorList>
    </citation>
    <scope>NUCLEOTIDE SEQUENCE [LARGE SCALE GENOMIC DNA]</scope>
    <source>
        <strain evidence="7 8">DSM 5007</strain>
    </source>
</reference>
<comment type="similarity">
    <text evidence="4">Belongs to the fabD family.</text>
</comment>
<proteinExistence type="inferred from homology"/>
<dbReference type="SUPFAM" id="SSF55048">
    <property type="entry name" value="Probable ACP-binding domain of malonyl-CoA ACP transacylase"/>
    <property type="match status" value="1"/>
</dbReference>
<keyword evidence="2 4" id="KW-0012">Acyltransferase</keyword>
<dbReference type="GO" id="GO:0005829">
    <property type="term" value="C:cytosol"/>
    <property type="evidence" value="ECO:0007669"/>
    <property type="project" value="TreeGrafter"/>
</dbReference>
<evidence type="ECO:0000256" key="3">
    <source>
        <dbReference type="ARBA" id="ARBA00048462"/>
    </source>
</evidence>
<dbReference type="FunFam" id="3.30.70.250:FF:000001">
    <property type="entry name" value="Malonyl CoA-acyl carrier protein transacylase"/>
    <property type="match status" value="1"/>
</dbReference>
<dbReference type="SMART" id="SM00827">
    <property type="entry name" value="PKS_AT"/>
    <property type="match status" value="1"/>
</dbReference>
<feature type="domain" description="Malonyl-CoA:ACP transacylase (MAT)" evidence="6">
    <location>
        <begin position="6"/>
        <end position="301"/>
    </location>
</feature>
<dbReference type="RefSeq" id="WP_010622540.1">
    <property type="nucleotide sequence ID" value="NZ_AZGF01000033.1"/>
</dbReference>
<evidence type="ECO:0000313" key="7">
    <source>
        <dbReference type="EMBL" id="KRM09915.1"/>
    </source>
</evidence>
<gene>
    <name evidence="7" type="ORF">FD16_GL001509</name>
</gene>
<feature type="active site" evidence="5">
    <location>
        <position position="84"/>
    </location>
</feature>
<evidence type="ECO:0000256" key="4">
    <source>
        <dbReference type="PIRNR" id="PIRNR000446"/>
    </source>
</evidence>
<name>A0A0R1W1A4_9LACO</name>
<feature type="active site" evidence="5">
    <location>
        <position position="194"/>
    </location>
</feature>
<organism evidence="7 8">
    <name type="scientific">Paucilactobacillus suebicus DSM 5007 = KCTC 3549</name>
    <dbReference type="NCBI Taxonomy" id="1423807"/>
    <lineage>
        <taxon>Bacteria</taxon>
        <taxon>Bacillati</taxon>
        <taxon>Bacillota</taxon>
        <taxon>Bacilli</taxon>
        <taxon>Lactobacillales</taxon>
        <taxon>Lactobacillaceae</taxon>
        <taxon>Paucilactobacillus</taxon>
    </lineage>
</organism>
<sequence>MKIGYLFSGQGQQFDGMGQDLYQTEPSYRAVVDQASDILGHDLANESVFDDPDNVQTSIVTMEAGIAAILADELPSIAGMTGLSLGEYSALLAANAWSLETTLPLVRDRAQMMAMAGEQEPGTMAAVLKTNAQQVEAVCSELRQAGHRVYPANYNTDHQIVIGGDEAGVQLATEQLHNAGIKRIVPLKMTVASHTPLMKLASVQLGQRLTDVAVKQPTTAVFSNTTGQAFDQDSIKQTLAHQLIQPTRFDQCLHQLADLHCDVLIEIGPGTALTKFAKKTLPDAKVVNVESVETLDALRRVMKEVAYG</sequence>
<dbReference type="GO" id="GO:0006633">
    <property type="term" value="P:fatty acid biosynthetic process"/>
    <property type="evidence" value="ECO:0007669"/>
    <property type="project" value="TreeGrafter"/>
</dbReference>
<dbReference type="SUPFAM" id="SSF52151">
    <property type="entry name" value="FabD/lysophospholipase-like"/>
    <property type="match status" value="1"/>
</dbReference>
<dbReference type="Pfam" id="PF00698">
    <property type="entry name" value="Acyl_transf_1"/>
    <property type="match status" value="1"/>
</dbReference>
<dbReference type="InterPro" id="IPR014043">
    <property type="entry name" value="Acyl_transferase_dom"/>
</dbReference>
<dbReference type="eggNOG" id="COG0331">
    <property type="taxonomic scope" value="Bacteria"/>
</dbReference>
<dbReference type="Gene3D" id="3.30.70.250">
    <property type="entry name" value="Malonyl-CoA ACP transacylase, ACP-binding"/>
    <property type="match status" value="1"/>
</dbReference>
<protein>
    <recommendedName>
        <fullName evidence="4">Malonyl CoA-acyl carrier protein transacylase</fullName>
        <ecNumber evidence="4">2.3.1.39</ecNumber>
    </recommendedName>
</protein>
<dbReference type="STRING" id="1423807.FD16_GL001509"/>
<evidence type="ECO:0000259" key="6">
    <source>
        <dbReference type="SMART" id="SM00827"/>
    </source>
</evidence>
<dbReference type="AlphaFoldDB" id="A0A0R1W1A4"/>
<dbReference type="Gene3D" id="3.40.366.10">
    <property type="entry name" value="Malonyl-Coenzyme A Acyl Carrier Protein, domain 2"/>
    <property type="match status" value="1"/>
</dbReference>
<dbReference type="EMBL" id="AZGF01000033">
    <property type="protein sequence ID" value="KRM09915.1"/>
    <property type="molecule type" value="Genomic_DNA"/>
</dbReference>
<accession>A0A0R1W1A4</accession>
<dbReference type="InterPro" id="IPR016036">
    <property type="entry name" value="Malonyl_transacylase_ACP-bd"/>
</dbReference>